<keyword evidence="9" id="KW-1185">Reference proteome</keyword>
<feature type="region of interest" description="Disordered" evidence="6">
    <location>
        <begin position="1"/>
        <end position="32"/>
    </location>
</feature>
<gene>
    <name evidence="8" type="ORF">CCS01_03230</name>
</gene>
<keyword evidence="5" id="KW-0479">Metal-binding</keyword>
<evidence type="ECO:0000256" key="4">
    <source>
        <dbReference type="ARBA" id="ARBA00023136"/>
    </source>
</evidence>
<protein>
    <recommendedName>
        <fullName evidence="10">Hemolysin III</fullName>
    </recommendedName>
</protein>
<evidence type="ECO:0000256" key="5">
    <source>
        <dbReference type="PIRSR" id="PIRSR604254-1"/>
    </source>
</evidence>
<dbReference type="OrthoDB" id="9813689at2"/>
<accession>A0A2S6NMT7</accession>
<evidence type="ECO:0000313" key="8">
    <source>
        <dbReference type="EMBL" id="PPQ37654.1"/>
    </source>
</evidence>
<feature type="transmembrane region" description="Helical" evidence="7">
    <location>
        <begin position="227"/>
        <end position="248"/>
    </location>
</feature>
<evidence type="ECO:0000256" key="3">
    <source>
        <dbReference type="ARBA" id="ARBA00022989"/>
    </source>
</evidence>
<feature type="transmembrane region" description="Helical" evidence="7">
    <location>
        <begin position="172"/>
        <end position="192"/>
    </location>
</feature>
<dbReference type="GO" id="GO:0046872">
    <property type="term" value="F:metal ion binding"/>
    <property type="evidence" value="ECO:0007669"/>
    <property type="project" value="UniProtKB-KW"/>
</dbReference>
<dbReference type="PANTHER" id="PTHR20855">
    <property type="entry name" value="ADIPOR/PROGESTIN RECEPTOR-RELATED"/>
    <property type="match status" value="1"/>
</dbReference>
<evidence type="ECO:0008006" key="10">
    <source>
        <dbReference type="Google" id="ProtNLM"/>
    </source>
</evidence>
<feature type="transmembrane region" description="Helical" evidence="7">
    <location>
        <begin position="51"/>
        <end position="69"/>
    </location>
</feature>
<evidence type="ECO:0000256" key="7">
    <source>
        <dbReference type="SAM" id="Phobius"/>
    </source>
</evidence>
<dbReference type="Pfam" id="PF03006">
    <property type="entry name" value="HlyIII"/>
    <property type="match status" value="1"/>
</dbReference>
<keyword evidence="2 7" id="KW-0812">Transmembrane</keyword>
<dbReference type="EMBL" id="NHRY01000046">
    <property type="protein sequence ID" value="PPQ37654.1"/>
    <property type="molecule type" value="Genomic_DNA"/>
</dbReference>
<evidence type="ECO:0000256" key="6">
    <source>
        <dbReference type="SAM" id="MobiDB-lite"/>
    </source>
</evidence>
<evidence type="ECO:0000313" key="9">
    <source>
        <dbReference type="Proteomes" id="UP000239724"/>
    </source>
</evidence>
<evidence type="ECO:0000256" key="1">
    <source>
        <dbReference type="ARBA" id="ARBA00004141"/>
    </source>
</evidence>
<evidence type="ECO:0000256" key="2">
    <source>
        <dbReference type="ARBA" id="ARBA00022692"/>
    </source>
</evidence>
<organism evidence="8 9">
    <name type="scientific">Rhodopila globiformis</name>
    <name type="common">Rhodopseudomonas globiformis</name>
    <dbReference type="NCBI Taxonomy" id="1071"/>
    <lineage>
        <taxon>Bacteria</taxon>
        <taxon>Pseudomonadati</taxon>
        <taxon>Pseudomonadota</taxon>
        <taxon>Alphaproteobacteria</taxon>
        <taxon>Acetobacterales</taxon>
        <taxon>Acetobacteraceae</taxon>
        <taxon>Rhodopila</taxon>
    </lineage>
</organism>
<feature type="compositionally biased region" description="Polar residues" evidence="6">
    <location>
        <begin position="1"/>
        <end position="12"/>
    </location>
</feature>
<dbReference type="PANTHER" id="PTHR20855:SF3">
    <property type="entry name" value="LD03007P"/>
    <property type="match status" value="1"/>
</dbReference>
<keyword evidence="4 7" id="KW-0472">Membrane</keyword>
<sequence>MPNGSLIRSNTRAARRHQPSPSRAGRSPTLPAPIIQPEFPDYTTAEKAVDAVIHLIGLIGAGIVLGNLLLNLGPDTTRAQFLALIVYTVGLVGMLSASALYNLTPPRARRLKRAFRALDHVMIFVMIAGSYTPITISTLRPSLGVPLCATVWVLAALGIGLRLAWRRIYDRVSLVLYLGMGWLVLIVLPPLAVALSGVLLALLLLGGVIYSLGTLVHTLATVRFRNAAWHTMVVVAAALHLVVIVSLLS</sequence>
<dbReference type="Proteomes" id="UP000239724">
    <property type="component" value="Unassembled WGS sequence"/>
</dbReference>
<dbReference type="RefSeq" id="WP_104517404.1">
    <property type="nucleotide sequence ID" value="NZ_NHRY01000046.1"/>
</dbReference>
<dbReference type="InterPro" id="IPR004254">
    <property type="entry name" value="AdipoR/HlyIII-related"/>
</dbReference>
<name>A0A2S6NMT7_RHOGL</name>
<feature type="transmembrane region" description="Helical" evidence="7">
    <location>
        <begin position="198"/>
        <end position="220"/>
    </location>
</feature>
<comment type="caution">
    <text evidence="8">The sequence shown here is derived from an EMBL/GenBank/DDBJ whole genome shotgun (WGS) entry which is preliminary data.</text>
</comment>
<keyword evidence="5" id="KW-0862">Zinc</keyword>
<feature type="transmembrane region" description="Helical" evidence="7">
    <location>
        <begin position="114"/>
        <end position="131"/>
    </location>
</feature>
<feature type="binding site" evidence="5">
    <location>
        <position position="230"/>
    </location>
    <ligand>
        <name>Zn(2+)</name>
        <dbReference type="ChEBI" id="CHEBI:29105"/>
    </ligand>
</feature>
<proteinExistence type="predicted"/>
<dbReference type="GO" id="GO:0016020">
    <property type="term" value="C:membrane"/>
    <property type="evidence" value="ECO:0007669"/>
    <property type="project" value="UniProtKB-SubCell"/>
</dbReference>
<keyword evidence="3 7" id="KW-1133">Transmembrane helix</keyword>
<feature type="transmembrane region" description="Helical" evidence="7">
    <location>
        <begin position="81"/>
        <end position="102"/>
    </location>
</feature>
<comment type="subcellular location">
    <subcellularLocation>
        <location evidence="1">Membrane</location>
        <topology evidence="1">Multi-pass membrane protein</topology>
    </subcellularLocation>
</comment>
<dbReference type="AlphaFoldDB" id="A0A2S6NMT7"/>
<feature type="transmembrane region" description="Helical" evidence="7">
    <location>
        <begin position="143"/>
        <end position="165"/>
    </location>
</feature>
<reference evidence="8 9" key="1">
    <citation type="journal article" date="2018" name="Arch. Microbiol.">
        <title>New insights into the metabolic potential of the phototrophic purple bacterium Rhodopila globiformis DSM 161(T) from its draft genome sequence and evidence for a vanadium-dependent nitrogenase.</title>
        <authorList>
            <person name="Imhoff J.F."/>
            <person name="Rahn T."/>
            <person name="Kunzel S."/>
            <person name="Neulinger S.C."/>
        </authorList>
    </citation>
    <scope>NUCLEOTIDE SEQUENCE [LARGE SCALE GENOMIC DNA]</scope>
    <source>
        <strain evidence="8 9">DSM 161</strain>
    </source>
</reference>